<dbReference type="OrthoDB" id="2162583at2"/>
<evidence type="ECO:0000256" key="1">
    <source>
        <dbReference type="ARBA" id="ARBA00006539"/>
    </source>
</evidence>
<keyword evidence="3" id="KW-1185">Reference proteome</keyword>
<dbReference type="RefSeq" id="WP_089762137.1">
    <property type="nucleotide sequence ID" value="NZ_FNGO01000033.1"/>
</dbReference>
<comment type="similarity">
    <text evidence="1">Belongs to the UPF0236 family.</text>
</comment>
<dbReference type="AlphaFoldDB" id="A0A1G9T342"/>
<dbReference type="EMBL" id="FNGO01000033">
    <property type="protein sequence ID" value="SDM41495.1"/>
    <property type="molecule type" value="Genomic_DNA"/>
</dbReference>
<protein>
    <submittedName>
        <fullName evidence="2">Uncharacterized protein family (UPF0236)</fullName>
    </submittedName>
</protein>
<organism evidence="2 3">
    <name type="scientific">Halarsenatibacter silvermanii</name>
    <dbReference type="NCBI Taxonomy" id="321763"/>
    <lineage>
        <taxon>Bacteria</taxon>
        <taxon>Bacillati</taxon>
        <taxon>Bacillota</taxon>
        <taxon>Clostridia</taxon>
        <taxon>Halanaerobiales</taxon>
        <taxon>Halarsenatibacteraceae</taxon>
        <taxon>Halarsenatibacter</taxon>
    </lineage>
</organism>
<dbReference type="InterPro" id="IPR009620">
    <property type="entry name" value="UPF0236"/>
</dbReference>
<sequence>MMKLILSVLYRGDSFKGIEEELLRIFRRRFIEFLVEVFKDLDEAIMETRDKDKFKVKGIRERTLVTSFGEITFQRRYYYDREADEYRYLLDEMLKLPRYDRVSNLVKEKALTMVRDLSYRKSATRTIDMLGANVSASSLHSWVQDLGGKKRRNWKKSERKLTNTV</sequence>
<dbReference type="STRING" id="321763.SAMN04488692_1339"/>
<proteinExistence type="inferred from homology"/>
<gene>
    <name evidence="2" type="ORF">SAMN04488692_1339</name>
</gene>
<evidence type="ECO:0000313" key="3">
    <source>
        <dbReference type="Proteomes" id="UP000199476"/>
    </source>
</evidence>
<dbReference type="Pfam" id="PF06782">
    <property type="entry name" value="UPF0236"/>
    <property type="match status" value="1"/>
</dbReference>
<reference evidence="2 3" key="1">
    <citation type="submission" date="2016-10" db="EMBL/GenBank/DDBJ databases">
        <authorList>
            <person name="de Groot N.N."/>
        </authorList>
    </citation>
    <scope>NUCLEOTIDE SEQUENCE [LARGE SCALE GENOMIC DNA]</scope>
    <source>
        <strain evidence="2 3">SLAS-1</strain>
    </source>
</reference>
<evidence type="ECO:0000313" key="2">
    <source>
        <dbReference type="EMBL" id="SDM41495.1"/>
    </source>
</evidence>
<name>A0A1G9T342_9FIRM</name>
<dbReference type="Proteomes" id="UP000199476">
    <property type="component" value="Unassembled WGS sequence"/>
</dbReference>
<accession>A0A1G9T342</accession>